<dbReference type="SUPFAM" id="SSF52058">
    <property type="entry name" value="L domain-like"/>
    <property type="match status" value="1"/>
</dbReference>
<dbReference type="Pfam" id="PF08263">
    <property type="entry name" value="LRRNT_2"/>
    <property type="match status" value="1"/>
</dbReference>
<dbReference type="FunFam" id="3.30.200.20:FF:000433">
    <property type="entry name" value="Predicted protein"/>
    <property type="match status" value="1"/>
</dbReference>
<dbReference type="AlphaFoldDB" id="A0AAQ3K6Z6"/>
<dbReference type="InterPro" id="IPR032675">
    <property type="entry name" value="LRR_dom_sf"/>
</dbReference>
<dbReference type="EMBL" id="CP136893">
    <property type="protein sequence ID" value="WOL03055.1"/>
    <property type="molecule type" value="Genomic_DNA"/>
</dbReference>
<dbReference type="FunFam" id="3.80.10.10:FF:000383">
    <property type="entry name" value="Leucine-rich repeat receptor protein kinase EMS1"/>
    <property type="match status" value="1"/>
</dbReference>
<feature type="signal peptide" evidence="10">
    <location>
        <begin position="1"/>
        <end position="25"/>
    </location>
</feature>
<evidence type="ECO:0000313" key="13">
    <source>
        <dbReference type="Proteomes" id="UP001327560"/>
    </source>
</evidence>
<dbReference type="SMART" id="SM00369">
    <property type="entry name" value="LRR_TYP"/>
    <property type="match status" value="6"/>
</dbReference>
<accession>A0AAQ3K6Z6</accession>
<keyword evidence="3 9" id="KW-0812">Transmembrane</keyword>
<dbReference type="InterPro" id="IPR046959">
    <property type="entry name" value="PRK1-6/SRF4-like"/>
</dbReference>
<dbReference type="Pfam" id="PF07714">
    <property type="entry name" value="PK_Tyr_Ser-Thr"/>
    <property type="match status" value="1"/>
</dbReference>
<dbReference type="Proteomes" id="UP001327560">
    <property type="component" value="Chromosome 4"/>
</dbReference>
<keyword evidence="2" id="KW-0433">Leucine-rich repeat</keyword>
<dbReference type="Gene3D" id="3.80.10.10">
    <property type="entry name" value="Ribonuclease Inhibitor"/>
    <property type="match status" value="3"/>
</dbReference>
<dbReference type="InterPro" id="IPR000719">
    <property type="entry name" value="Prot_kinase_dom"/>
</dbReference>
<dbReference type="InterPro" id="IPR013210">
    <property type="entry name" value="LRR_N_plant-typ"/>
</dbReference>
<feature type="chain" id="PRO_5042974095" description="Protein kinase domain-containing protein" evidence="10">
    <location>
        <begin position="26"/>
        <end position="896"/>
    </location>
</feature>
<dbReference type="InterPro" id="IPR011009">
    <property type="entry name" value="Kinase-like_dom_sf"/>
</dbReference>
<keyword evidence="5" id="KW-0677">Repeat</keyword>
<feature type="region of interest" description="Disordered" evidence="8">
    <location>
        <begin position="845"/>
        <end position="896"/>
    </location>
</feature>
<dbReference type="InterPro" id="IPR001245">
    <property type="entry name" value="Ser-Thr/Tyr_kinase_cat_dom"/>
</dbReference>
<dbReference type="PROSITE" id="PS50011">
    <property type="entry name" value="PROTEIN_KINASE_DOM"/>
    <property type="match status" value="1"/>
</dbReference>
<dbReference type="Gene3D" id="1.10.510.10">
    <property type="entry name" value="Transferase(Phosphotransferase) domain 1"/>
    <property type="match status" value="1"/>
</dbReference>
<gene>
    <name evidence="12" type="ORF">Cni_G11775</name>
</gene>
<keyword evidence="4 10" id="KW-0732">Signal</keyword>
<evidence type="ECO:0000256" key="4">
    <source>
        <dbReference type="ARBA" id="ARBA00022729"/>
    </source>
</evidence>
<dbReference type="GO" id="GO:0004674">
    <property type="term" value="F:protein serine/threonine kinase activity"/>
    <property type="evidence" value="ECO:0007669"/>
    <property type="project" value="UniProtKB-EC"/>
</dbReference>
<evidence type="ECO:0000256" key="6">
    <source>
        <dbReference type="ARBA" id="ARBA00022989"/>
    </source>
</evidence>
<dbReference type="PANTHER" id="PTHR48007">
    <property type="entry name" value="LEUCINE-RICH REPEAT RECEPTOR-LIKE PROTEIN KINASE PXC1"/>
    <property type="match status" value="1"/>
</dbReference>
<dbReference type="PRINTS" id="PR00019">
    <property type="entry name" value="LEURICHRPT"/>
</dbReference>
<evidence type="ECO:0000259" key="11">
    <source>
        <dbReference type="PROSITE" id="PS50011"/>
    </source>
</evidence>
<evidence type="ECO:0000256" key="5">
    <source>
        <dbReference type="ARBA" id="ARBA00022737"/>
    </source>
</evidence>
<keyword evidence="6 9" id="KW-1133">Transmembrane helix</keyword>
<protein>
    <recommendedName>
        <fullName evidence="11">Protein kinase domain-containing protein</fullName>
    </recommendedName>
</protein>
<dbReference type="GO" id="GO:0016020">
    <property type="term" value="C:membrane"/>
    <property type="evidence" value="ECO:0007669"/>
    <property type="project" value="UniProtKB-SubCell"/>
</dbReference>
<dbReference type="FunFam" id="1.10.510.10:FF:000448">
    <property type="entry name" value="Putative LRR receptor-like serine/threonine-protein kinase"/>
    <property type="match status" value="1"/>
</dbReference>
<feature type="compositionally biased region" description="Basic and acidic residues" evidence="8">
    <location>
        <begin position="881"/>
        <end position="896"/>
    </location>
</feature>
<dbReference type="SUPFAM" id="SSF56112">
    <property type="entry name" value="Protein kinase-like (PK-like)"/>
    <property type="match status" value="1"/>
</dbReference>
<evidence type="ECO:0000256" key="1">
    <source>
        <dbReference type="ARBA" id="ARBA00004370"/>
    </source>
</evidence>
<keyword evidence="7 9" id="KW-0472">Membrane</keyword>
<evidence type="ECO:0000313" key="12">
    <source>
        <dbReference type="EMBL" id="WOL03055.1"/>
    </source>
</evidence>
<name>A0AAQ3K6Z6_9LILI</name>
<dbReference type="GO" id="GO:0005524">
    <property type="term" value="F:ATP binding"/>
    <property type="evidence" value="ECO:0007669"/>
    <property type="project" value="InterPro"/>
</dbReference>
<proteinExistence type="predicted"/>
<feature type="domain" description="Protein kinase" evidence="11">
    <location>
        <begin position="526"/>
        <end position="808"/>
    </location>
</feature>
<evidence type="ECO:0000256" key="8">
    <source>
        <dbReference type="SAM" id="MobiDB-lite"/>
    </source>
</evidence>
<keyword evidence="13" id="KW-1185">Reference proteome</keyword>
<dbReference type="PANTHER" id="PTHR48007:SF81">
    <property type="entry name" value="PROTEIN KINASE DOMAIN-CONTAINING PROTEIN"/>
    <property type="match status" value="1"/>
</dbReference>
<dbReference type="Gene3D" id="3.30.200.20">
    <property type="entry name" value="Phosphorylase Kinase, domain 1"/>
    <property type="match status" value="1"/>
</dbReference>
<evidence type="ECO:0000256" key="7">
    <source>
        <dbReference type="ARBA" id="ARBA00023136"/>
    </source>
</evidence>
<evidence type="ECO:0000256" key="10">
    <source>
        <dbReference type="SAM" id="SignalP"/>
    </source>
</evidence>
<organism evidence="12 13">
    <name type="scientific">Canna indica</name>
    <name type="common">Indian-shot</name>
    <dbReference type="NCBI Taxonomy" id="4628"/>
    <lineage>
        <taxon>Eukaryota</taxon>
        <taxon>Viridiplantae</taxon>
        <taxon>Streptophyta</taxon>
        <taxon>Embryophyta</taxon>
        <taxon>Tracheophyta</taxon>
        <taxon>Spermatophyta</taxon>
        <taxon>Magnoliopsida</taxon>
        <taxon>Liliopsida</taxon>
        <taxon>Zingiberales</taxon>
        <taxon>Cannaceae</taxon>
        <taxon>Canna</taxon>
    </lineage>
</organism>
<dbReference type="InterPro" id="IPR055414">
    <property type="entry name" value="LRR_R13L4/SHOC2-like"/>
</dbReference>
<comment type="subcellular location">
    <subcellularLocation>
        <location evidence="1">Membrane</location>
    </subcellularLocation>
</comment>
<reference evidence="12 13" key="1">
    <citation type="submission" date="2023-10" db="EMBL/GenBank/DDBJ databases">
        <title>Chromosome-scale genome assembly provides insights into flower coloration mechanisms of Canna indica.</title>
        <authorList>
            <person name="Li C."/>
        </authorList>
    </citation>
    <scope>NUCLEOTIDE SEQUENCE [LARGE SCALE GENOMIC DNA]</scope>
    <source>
        <tissue evidence="12">Flower</tissue>
    </source>
</reference>
<dbReference type="Pfam" id="PF23598">
    <property type="entry name" value="LRR_14"/>
    <property type="match status" value="1"/>
</dbReference>
<sequence>MRRLLRVVRLVVVVALWCATASVAAQSLSSASDLAGLYSIRASLGLRARDWPRREDPCTSWAGVACNAAGRVVALNVSGLRRTRLGRVNPQFAVDGLKNLTQLGYFNATGFALPGPIPDLFGRELASTLTVLVLREAAVFGSIPFSLGSAAGLTVLNLAGNHITGNIPPTLGQLGNLTLLDLSHNSLSGAVLTSFGTLSNLSYLDLSSNFITGSVPLALGTLRNLKTLILANNSLTGSVPAQLGDLSLLAVLDLSFNSLSGLLPDDLKNLRNLQDLNLDNNSLSGALADSIFAGLSKLRSITLSHNNFSGALPDSLWSHPQLQVFNVSYNNLTGVLPDLVPAVASGLIFDISNNRYYGSISSGFESIFAKFSVVDVSGNYLEGALPFQNMSKNVSFRLNCFQDATDQRSPGVCLQFYSEKGLPYDGNITPSTGPTSNTSKKSHGNLKYILVGTLVGAFVLAVLVFLLVCCLKRSGGRKIEQQESAGDAALSTHSGGGAQASGVYVSLSAVGEPFSYEQLVRATSNFSDTNLIKHGHSGDIYRGSLERGIPIVVKRMDVQKFRKDAPAAELDLFSKGLHERLVPFLGYCLENEKEKFLVYKYVPNADLYAAMQRKPELEEGLQSLDWIKRLKIATGIAEALCYLHDCSPPLVHRDIQATSILLDDKFEVRLGSLSEVCAQEGEAHQNVITRLLRISQTSEQGISGPPATCAYDVYCFGKVLLELVTGKLGISRSNDAATNEWLDYTLPYINAYEKELVTKIVDPFLVVDEDHLEEVWAMAIVAKSCLHPKPNKRPPVKYILKALENPLKVVREDNNSGSARLRATSSRGSWNAAFMGSWRRSSSEIASVPGQLREDQILKRSGTSRSQGSGGEQSFSRKRPSKEIFPEPSGLRDIED</sequence>
<evidence type="ECO:0000256" key="9">
    <source>
        <dbReference type="SAM" id="Phobius"/>
    </source>
</evidence>
<feature type="transmembrane region" description="Helical" evidence="9">
    <location>
        <begin position="448"/>
        <end position="471"/>
    </location>
</feature>
<dbReference type="InterPro" id="IPR003591">
    <property type="entry name" value="Leu-rich_rpt_typical-subtyp"/>
</dbReference>
<evidence type="ECO:0000256" key="3">
    <source>
        <dbReference type="ARBA" id="ARBA00022692"/>
    </source>
</evidence>
<evidence type="ECO:0000256" key="2">
    <source>
        <dbReference type="ARBA" id="ARBA00022614"/>
    </source>
</evidence>